<organism evidence="4 5">
    <name type="scientific">Polysphondylium violaceum</name>
    <dbReference type="NCBI Taxonomy" id="133409"/>
    <lineage>
        <taxon>Eukaryota</taxon>
        <taxon>Amoebozoa</taxon>
        <taxon>Evosea</taxon>
        <taxon>Eumycetozoa</taxon>
        <taxon>Dictyostelia</taxon>
        <taxon>Dictyosteliales</taxon>
        <taxon>Dictyosteliaceae</taxon>
        <taxon>Polysphondylium</taxon>
    </lineage>
</organism>
<dbReference type="Pfam" id="PF00856">
    <property type="entry name" value="SET"/>
    <property type="match status" value="1"/>
</dbReference>
<dbReference type="InterPro" id="IPR046341">
    <property type="entry name" value="SET_dom_sf"/>
</dbReference>
<proteinExistence type="predicted"/>
<dbReference type="Proteomes" id="UP000695562">
    <property type="component" value="Unassembled WGS sequence"/>
</dbReference>
<dbReference type="SMART" id="SM00317">
    <property type="entry name" value="SET"/>
    <property type="match status" value="1"/>
</dbReference>
<dbReference type="PROSITE" id="PS50280">
    <property type="entry name" value="SET"/>
    <property type="match status" value="1"/>
</dbReference>
<feature type="domain" description="SET" evidence="3">
    <location>
        <begin position="444"/>
        <end position="623"/>
    </location>
</feature>
<feature type="repeat" description="TPR" evidence="1">
    <location>
        <begin position="367"/>
        <end position="400"/>
    </location>
</feature>
<sequence>MENIDECQRNNTNKNKKKPIQSTKKPTTTTATTTTLTKSQPLSSTKAQPVSSKTQSTTLTKTQPTTKVQPTTAFTKTQPKTTPTTTTTTTTTSTQPKANNTKTLKEIIDEKSKDLFKSVVPRATLLKNFKDQRQNMETKSKGSKTPLMTKPKSSFAKEFCFKSGIDMKPIFIKDMYRNTIHYNRVFIGRVIAKPIKTNSVQILLEDQNCGDTEVLMVSISNIYLPGSDFCAELDAIYPVGAVVAIKEPYLRHYLSGEYFISIDDPQDLELIIDPIHPHLTHPEWIQWLHDYMPKDIDGEDGWRVRGNRAYTTGDYDLALKYYNGGLTSDPQHSTLALNKLAALVALKRYHECIPIGINLLTTLQENEKLCTRLGKSYYQVGLYENSMDIYQYLLEFMPHNTEATEAIEKCKERMVERDQGVYNFKKLRDQEKINNEQDCSEYIGPLEIKRIPGKGRGLVVTKDIPAGTLLIASKGVGILDEKVDNIDFLKTYVGDGKVLTLASLDIVSKVKNNIRTNPHLCHQLSKLYAGKEFPNKGKTSIDDFKSTIETVFSNKPAPSVEQIKRIVQLNSFKLKTKCGVWLLPSLINHSCLPNSTRFCIGETLFITATRNLKQGEEVLMSYVPLLDFNFLKRIFAFSKYDFVCDCQLCQLENLESTDSVLERDTYFQKFQKELAPRAMAFDAKVFSLVEKNIQAIKMTFNNSNNKNMHPTRGSVTSESLAHTRQMAIDIFQHLTSLGLLSQRYPEKAFPIYLECVRILGFDWELDYTKEKLQDTPYHFKVKYRGSFDGLHTDLLMQVYIHSFLLGYQTLARQALALSRLCGQAYHGYTVLEHEINLKASFPVSFRPKDTIELIEQ</sequence>
<evidence type="ECO:0000256" key="1">
    <source>
        <dbReference type="PROSITE-ProRule" id="PRU00339"/>
    </source>
</evidence>
<feature type="repeat" description="TPR" evidence="1">
    <location>
        <begin position="299"/>
        <end position="332"/>
    </location>
</feature>
<gene>
    <name evidence="4" type="ORF">CYY_006180</name>
</gene>
<dbReference type="OrthoDB" id="20552at2759"/>
<evidence type="ECO:0000259" key="3">
    <source>
        <dbReference type="PROSITE" id="PS50280"/>
    </source>
</evidence>
<dbReference type="PANTHER" id="PTHR47643">
    <property type="entry name" value="TPR DOMAIN PROTEIN (AFU_ORTHOLOGUE AFUA_5G12710)"/>
    <property type="match status" value="1"/>
</dbReference>
<dbReference type="EMBL" id="AJWJ01000273">
    <property type="protein sequence ID" value="KAF2072513.1"/>
    <property type="molecule type" value="Genomic_DNA"/>
</dbReference>
<feature type="compositionally biased region" description="Low complexity" evidence="2">
    <location>
        <begin position="20"/>
        <end position="97"/>
    </location>
</feature>
<dbReference type="AlphaFoldDB" id="A0A8J4PQZ1"/>
<dbReference type="SMART" id="SM00028">
    <property type="entry name" value="TPR"/>
    <property type="match status" value="2"/>
</dbReference>
<dbReference type="Gene3D" id="2.170.270.10">
    <property type="entry name" value="SET domain"/>
    <property type="match status" value="1"/>
</dbReference>
<dbReference type="InterPro" id="IPR001214">
    <property type="entry name" value="SET_dom"/>
</dbReference>
<keyword evidence="1" id="KW-0802">TPR repeat</keyword>
<dbReference type="CDD" id="cd20071">
    <property type="entry name" value="SET_SMYD"/>
    <property type="match status" value="1"/>
</dbReference>
<evidence type="ECO:0000256" key="2">
    <source>
        <dbReference type="SAM" id="MobiDB-lite"/>
    </source>
</evidence>
<dbReference type="InterPro" id="IPR019734">
    <property type="entry name" value="TPR_rpt"/>
</dbReference>
<reference evidence="4" key="1">
    <citation type="submission" date="2020-01" db="EMBL/GenBank/DDBJ databases">
        <title>Development of genomics and gene disruption for Polysphondylium violaceum indicates a role for the polyketide synthase stlB in stalk morphogenesis.</title>
        <authorList>
            <person name="Narita B."/>
            <person name="Kawabe Y."/>
            <person name="Kin K."/>
            <person name="Saito T."/>
            <person name="Gibbs R."/>
            <person name="Kuspa A."/>
            <person name="Muzny D."/>
            <person name="Queller D."/>
            <person name="Richards S."/>
            <person name="Strassman J."/>
            <person name="Sucgang R."/>
            <person name="Worley K."/>
            <person name="Schaap P."/>
        </authorList>
    </citation>
    <scope>NUCLEOTIDE SEQUENCE</scope>
    <source>
        <strain evidence="4">QSvi11</strain>
    </source>
</reference>
<dbReference type="Gene3D" id="1.25.40.10">
    <property type="entry name" value="Tetratricopeptide repeat domain"/>
    <property type="match status" value="1"/>
</dbReference>
<dbReference type="PROSITE" id="PS50005">
    <property type="entry name" value="TPR"/>
    <property type="match status" value="2"/>
</dbReference>
<dbReference type="InterPro" id="IPR011990">
    <property type="entry name" value="TPR-like_helical_dom_sf"/>
</dbReference>
<protein>
    <recommendedName>
        <fullName evidence="3">SET domain-containing protein</fullName>
    </recommendedName>
</protein>
<evidence type="ECO:0000313" key="4">
    <source>
        <dbReference type="EMBL" id="KAF2072513.1"/>
    </source>
</evidence>
<dbReference type="SUPFAM" id="SSF48452">
    <property type="entry name" value="TPR-like"/>
    <property type="match status" value="1"/>
</dbReference>
<dbReference type="InterPro" id="IPR053209">
    <property type="entry name" value="Gramillin-biosynth_MTr"/>
</dbReference>
<evidence type="ECO:0000313" key="5">
    <source>
        <dbReference type="Proteomes" id="UP000695562"/>
    </source>
</evidence>
<accession>A0A8J4PQZ1</accession>
<feature type="region of interest" description="Disordered" evidence="2">
    <location>
        <begin position="1"/>
        <end position="97"/>
    </location>
</feature>
<comment type="caution">
    <text evidence="4">The sequence shown here is derived from an EMBL/GenBank/DDBJ whole genome shotgun (WGS) entry which is preliminary data.</text>
</comment>
<name>A0A8J4PQZ1_9MYCE</name>
<dbReference type="PANTHER" id="PTHR47643:SF2">
    <property type="entry name" value="TPR DOMAIN PROTEIN (AFU_ORTHOLOGUE AFUA_5G12710)"/>
    <property type="match status" value="1"/>
</dbReference>
<dbReference type="SUPFAM" id="SSF82199">
    <property type="entry name" value="SET domain"/>
    <property type="match status" value="1"/>
</dbReference>
<keyword evidence="5" id="KW-1185">Reference proteome</keyword>